<dbReference type="Pfam" id="PF03992">
    <property type="entry name" value="ABM"/>
    <property type="match status" value="1"/>
</dbReference>
<dbReference type="InterPro" id="IPR011008">
    <property type="entry name" value="Dimeric_a/b-barrel"/>
</dbReference>
<dbReference type="Gene3D" id="3.30.70.100">
    <property type="match status" value="1"/>
</dbReference>
<gene>
    <name evidence="2" type="ORF">COA07_06390</name>
</gene>
<feature type="domain" description="ABM" evidence="1">
    <location>
        <begin position="9"/>
        <end position="62"/>
    </location>
</feature>
<keyword evidence="3" id="KW-1185">Reference proteome</keyword>
<dbReference type="Proteomes" id="UP000218323">
    <property type="component" value="Unassembled WGS sequence"/>
</dbReference>
<keyword evidence="2" id="KW-0503">Monooxygenase</keyword>
<proteinExistence type="predicted"/>
<dbReference type="SUPFAM" id="SSF54909">
    <property type="entry name" value="Dimeric alpha+beta barrel"/>
    <property type="match status" value="1"/>
</dbReference>
<comment type="caution">
    <text evidence="2">The sequence shown here is derived from an EMBL/GenBank/DDBJ whole genome shotgun (WGS) entry which is preliminary data.</text>
</comment>
<protein>
    <submittedName>
        <fullName evidence="2">Antibiotic biosynthesis monooxygenase</fullName>
    </submittedName>
</protein>
<evidence type="ECO:0000313" key="3">
    <source>
        <dbReference type="Proteomes" id="UP000218323"/>
    </source>
</evidence>
<name>A0A2A4IC93_9SPHN</name>
<organism evidence="2 3">
    <name type="scientific">Sphingomonas adhaesiva</name>
    <dbReference type="NCBI Taxonomy" id="28212"/>
    <lineage>
        <taxon>Bacteria</taxon>
        <taxon>Pseudomonadati</taxon>
        <taxon>Pseudomonadota</taxon>
        <taxon>Alphaproteobacteria</taxon>
        <taxon>Sphingomonadales</taxon>
        <taxon>Sphingomonadaceae</taxon>
        <taxon>Sphingomonas</taxon>
    </lineage>
</organism>
<evidence type="ECO:0000259" key="1">
    <source>
        <dbReference type="Pfam" id="PF03992"/>
    </source>
</evidence>
<evidence type="ECO:0000313" key="2">
    <source>
        <dbReference type="EMBL" id="PCG15402.1"/>
    </source>
</evidence>
<accession>A0A2A4IC93</accession>
<dbReference type="GO" id="GO:0004497">
    <property type="term" value="F:monooxygenase activity"/>
    <property type="evidence" value="ECO:0007669"/>
    <property type="project" value="UniProtKB-KW"/>
</dbReference>
<keyword evidence="2" id="KW-0560">Oxidoreductase</keyword>
<dbReference type="InterPro" id="IPR007138">
    <property type="entry name" value="ABM_dom"/>
</dbReference>
<sequence>MAAARGVMARMIAASRAEDGCLDYAYAEDIGTPGLIRVSEAWRDRASLARHMASAHLAEWRAAWPALGIGERDLRSYEAGDAEVA</sequence>
<reference evidence="2 3" key="1">
    <citation type="submission" date="2017-09" db="EMBL/GenBank/DDBJ databases">
        <title>Sphingomonas adhaesiva DSM 7418, whole genome shotgun sequence.</title>
        <authorList>
            <person name="Feng G."/>
            <person name="Zhu H."/>
        </authorList>
    </citation>
    <scope>NUCLEOTIDE SEQUENCE [LARGE SCALE GENOMIC DNA]</scope>
    <source>
        <strain evidence="2 3">DSM 7418</strain>
    </source>
</reference>
<dbReference type="AlphaFoldDB" id="A0A2A4IC93"/>
<dbReference type="EMBL" id="NWVC01000002">
    <property type="protein sequence ID" value="PCG15402.1"/>
    <property type="molecule type" value="Genomic_DNA"/>
</dbReference>